<dbReference type="Proteomes" id="UP000677244">
    <property type="component" value="Unassembled WGS sequence"/>
</dbReference>
<sequence>MPGLDLTNLFEERAKLPKPTNENLRKLFEGIDRILIKDDGVYEEKAISDKVILEITGPGLVNRFSDLLEIDESLTGFYCLCLGSYAIELFANGQLRATIGFHHGRSIRYDKWNSDVALMQNENLLSFLAQLGLTGPQEEYQEDQRRAEASNIAQSEWLAIAPKCFTKFQEEIQDINLNTVDYLGELIAELDKEIPEKDKRVIALLQTYGKTSNFWTAYPIYEEAPANVLNTYNPRDILDIYERSDRNYKTRRGLGRYICSFNFRKIRKKYLKDISDDVINDLEKCFTAIGEEKGIYEINRLRKDKNKKNS</sequence>
<accession>A0ABS3YSN6</accession>
<comment type="caution">
    <text evidence="1">The sequence shown here is derived from an EMBL/GenBank/DDBJ whole genome shotgun (WGS) entry which is preliminary data.</text>
</comment>
<gene>
    <name evidence="1" type="ORF">J7I42_08100</name>
</gene>
<keyword evidence="2" id="KW-1185">Reference proteome</keyword>
<evidence type="ECO:0008006" key="3">
    <source>
        <dbReference type="Google" id="ProtNLM"/>
    </source>
</evidence>
<evidence type="ECO:0000313" key="2">
    <source>
        <dbReference type="Proteomes" id="UP000677244"/>
    </source>
</evidence>
<proteinExistence type="predicted"/>
<dbReference type="RefSeq" id="WP_209138270.1">
    <property type="nucleotide sequence ID" value="NZ_JAGHKO010000001.1"/>
</dbReference>
<reference evidence="1 2" key="1">
    <citation type="submission" date="2021-03" db="EMBL/GenBank/DDBJ databases">
        <title>Assistant Professor.</title>
        <authorList>
            <person name="Huq M.A."/>
        </authorList>
    </citation>
    <scope>NUCLEOTIDE SEQUENCE [LARGE SCALE GENOMIC DNA]</scope>
    <source>
        <strain evidence="1 2">MAH-29</strain>
    </source>
</reference>
<name>A0ABS3YSN6_9BACT</name>
<dbReference type="EMBL" id="JAGHKO010000001">
    <property type="protein sequence ID" value="MBO9200216.1"/>
    <property type="molecule type" value="Genomic_DNA"/>
</dbReference>
<protein>
    <recommendedName>
        <fullName evidence="3">Knr4/Smi1-like domain-containing protein</fullName>
    </recommendedName>
</protein>
<organism evidence="1 2">
    <name type="scientific">Niastella soli</name>
    <dbReference type="NCBI Taxonomy" id="2821487"/>
    <lineage>
        <taxon>Bacteria</taxon>
        <taxon>Pseudomonadati</taxon>
        <taxon>Bacteroidota</taxon>
        <taxon>Chitinophagia</taxon>
        <taxon>Chitinophagales</taxon>
        <taxon>Chitinophagaceae</taxon>
        <taxon>Niastella</taxon>
    </lineage>
</organism>
<evidence type="ECO:0000313" key="1">
    <source>
        <dbReference type="EMBL" id="MBO9200216.1"/>
    </source>
</evidence>